<evidence type="ECO:0000256" key="11">
    <source>
        <dbReference type="PIRSR" id="PIRSR610972-2"/>
    </source>
</evidence>
<dbReference type="SFLD" id="SFLDF00046">
    <property type="entry name" value="beta-phosphoglucomutase"/>
    <property type="match status" value="1"/>
</dbReference>
<dbReference type="CDD" id="cd02598">
    <property type="entry name" value="HAD_BPGM"/>
    <property type="match status" value="1"/>
</dbReference>
<dbReference type="GO" id="GO:0008801">
    <property type="term" value="F:beta-phosphoglucomutase activity"/>
    <property type="evidence" value="ECO:0007669"/>
    <property type="project" value="UniProtKB-EC"/>
</dbReference>
<keyword evidence="4 12" id="KW-0460">Magnesium</keyword>
<dbReference type="NCBIfam" id="TIGR01990">
    <property type="entry name" value="bPGM"/>
    <property type="match status" value="1"/>
</dbReference>
<feature type="binding site" evidence="11">
    <location>
        <position position="149"/>
    </location>
    <ligand>
        <name>substrate</name>
    </ligand>
</feature>
<protein>
    <recommendedName>
        <fullName evidence="9">Beta-phosphoglucomutase</fullName>
        <ecNumber evidence="8">5.4.2.6</ecNumber>
    </recommendedName>
</protein>
<dbReference type="SFLD" id="SFLDG01129">
    <property type="entry name" value="C1.5:_HAD__Beta-PGM__Phosphata"/>
    <property type="match status" value="1"/>
</dbReference>
<feature type="binding site" evidence="11">
    <location>
        <position position="27"/>
    </location>
    <ligand>
        <name>substrate</name>
    </ligand>
</feature>
<keyword evidence="5" id="KW-0413">Isomerase</keyword>
<dbReference type="RefSeq" id="WP_020427774.1">
    <property type="nucleotide sequence ID" value="NZ_AGBD01000470.1"/>
</dbReference>
<dbReference type="PATRIC" id="fig|1073571.4.peg.2068"/>
<gene>
    <name evidence="14" type="ORF">PRIO_1970</name>
</gene>
<dbReference type="GO" id="GO:0005975">
    <property type="term" value="P:carbohydrate metabolic process"/>
    <property type="evidence" value="ECO:0007669"/>
    <property type="project" value="InterPro"/>
</dbReference>
<dbReference type="GO" id="GO:0000287">
    <property type="term" value="F:magnesium ion binding"/>
    <property type="evidence" value="ECO:0007669"/>
    <property type="project" value="InterPro"/>
</dbReference>
<keyword evidence="3 12" id="KW-0479">Metal-binding</keyword>
<feature type="binding site" evidence="11">
    <location>
        <position position="54"/>
    </location>
    <ligand>
        <name>substrate</name>
    </ligand>
</feature>
<name>A0A0E4CVN8_9BACL</name>
<comment type="similarity">
    <text evidence="1">Belongs to the HAD-like hydrolase superfamily. CbbY/CbbZ/Gph/YieH family.</text>
</comment>
<dbReference type="AlphaFoldDB" id="A0A0E4CVN8"/>
<dbReference type="Pfam" id="PF00702">
    <property type="entry name" value="Hydrolase"/>
    <property type="match status" value="1"/>
</dbReference>
<comment type="cofactor">
    <cofactor evidence="12">
        <name>Mg(2+)</name>
        <dbReference type="ChEBI" id="CHEBI:18420"/>
    </cofactor>
    <text evidence="12">Binds 2 magnesium ions per subunit.</text>
</comment>
<evidence type="ECO:0000256" key="8">
    <source>
        <dbReference type="ARBA" id="ARBA00044968"/>
    </source>
</evidence>
<feature type="binding site" evidence="11">
    <location>
        <begin position="11"/>
        <end position="13"/>
    </location>
    <ligand>
        <name>substrate</name>
    </ligand>
</feature>
<feature type="binding site" evidence="11">
    <location>
        <begin position="46"/>
        <end position="51"/>
    </location>
    <ligand>
        <name>substrate</name>
    </ligand>
</feature>
<feature type="binding site" evidence="12">
    <location>
        <position position="13"/>
    </location>
    <ligand>
        <name>Mg(2+)</name>
        <dbReference type="ChEBI" id="CHEBI:18420"/>
    </ligand>
</feature>
<evidence type="ECO:0000256" key="1">
    <source>
        <dbReference type="ARBA" id="ARBA00006171"/>
    </source>
</evidence>
<proteinExistence type="inferred from homology"/>
<dbReference type="EC" id="5.4.2.6" evidence="8"/>
<keyword evidence="6" id="KW-0119">Carbohydrate metabolism</keyword>
<feature type="binding site" evidence="12">
    <location>
        <position position="174"/>
    </location>
    <ligand>
        <name>Mg(2+)</name>
        <dbReference type="ChEBI" id="CHEBI:18420"/>
    </ligand>
</feature>
<dbReference type="InterPro" id="IPR036412">
    <property type="entry name" value="HAD-like_sf"/>
</dbReference>
<dbReference type="InterPro" id="IPR010972">
    <property type="entry name" value="Beta-PGM"/>
</dbReference>
<dbReference type="InterPro" id="IPR023198">
    <property type="entry name" value="PGP-like_dom2"/>
</dbReference>
<evidence type="ECO:0000256" key="10">
    <source>
        <dbReference type="PIRSR" id="PIRSR610972-1"/>
    </source>
</evidence>
<feature type="site" description="Important for catalytic activity and assists the phosphoryl transfer reaction to Asp8 by balancing charge and orienting the reacting groups" evidence="13">
    <location>
        <position position="118"/>
    </location>
</feature>
<dbReference type="SFLD" id="SFLDS00003">
    <property type="entry name" value="Haloacid_Dehalogenase"/>
    <property type="match status" value="1"/>
</dbReference>
<evidence type="ECO:0000256" key="9">
    <source>
        <dbReference type="ARBA" id="ARBA00044991"/>
    </source>
</evidence>
<feature type="binding site" evidence="11">
    <location>
        <begin position="118"/>
        <end position="122"/>
    </location>
    <ligand>
        <name>substrate</name>
    </ligand>
</feature>
<dbReference type="NCBIfam" id="TIGR02009">
    <property type="entry name" value="PGMB-YQAB-SF"/>
    <property type="match status" value="1"/>
</dbReference>
<evidence type="ECO:0000256" key="3">
    <source>
        <dbReference type="ARBA" id="ARBA00022723"/>
    </source>
</evidence>
<feature type="binding site" evidence="12">
    <location>
        <position position="11"/>
    </location>
    <ligand>
        <name>Mg(2+)</name>
        <dbReference type="ChEBI" id="CHEBI:18420"/>
    </ligand>
</feature>
<keyword evidence="2" id="KW-0597">Phosphoprotein</keyword>
<evidence type="ECO:0000256" key="7">
    <source>
        <dbReference type="ARBA" id="ARBA00044926"/>
    </source>
</evidence>
<dbReference type="InterPro" id="IPR010976">
    <property type="entry name" value="B-phosphoglucomutase_hydrolase"/>
</dbReference>
<evidence type="ECO:0000256" key="6">
    <source>
        <dbReference type="ARBA" id="ARBA00023277"/>
    </source>
</evidence>
<dbReference type="InterPro" id="IPR006439">
    <property type="entry name" value="HAD-SF_hydro_IA"/>
</dbReference>
<dbReference type="EMBL" id="LN831776">
    <property type="protein sequence ID" value="CQR54380.1"/>
    <property type="molecule type" value="Genomic_DNA"/>
</dbReference>
<dbReference type="NCBIfam" id="TIGR01509">
    <property type="entry name" value="HAD-SF-IA-v3"/>
    <property type="match status" value="1"/>
</dbReference>
<reference evidence="15" key="1">
    <citation type="submission" date="2015-03" db="EMBL/GenBank/DDBJ databases">
        <authorList>
            <person name="Wibberg D."/>
        </authorList>
    </citation>
    <scope>NUCLEOTIDE SEQUENCE [LARGE SCALE GENOMIC DNA]</scope>
</reference>
<dbReference type="PANTHER" id="PTHR46193">
    <property type="entry name" value="6-PHOSPHOGLUCONATE PHOSPHATASE"/>
    <property type="match status" value="1"/>
</dbReference>
<feature type="binding site" evidence="12">
    <location>
        <position position="173"/>
    </location>
    <ligand>
        <name>Mg(2+)</name>
        <dbReference type="ChEBI" id="CHEBI:18420"/>
    </ligand>
</feature>
<evidence type="ECO:0000256" key="5">
    <source>
        <dbReference type="ARBA" id="ARBA00023235"/>
    </source>
</evidence>
<comment type="catalytic activity">
    <reaction evidence="7">
        <text>beta-D-glucose 1-phosphate = beta-D-glucose 6-phosphate</text>
        <dbReference type="Rhea" id="RHEA:20113"/>
        <dbReference type="ChEBI" id="CHEBI:57684"/>
        <dbReference type="ChEBI" id="CHEBI:58247"/>
        <dbReference type="EC" id="5.4.2.6"/>
    </reaction>
</comment>
<feature type="site" description="Important for catalytic activity and assists the phosphoryl transfer reaction to Asp8 by balancing charge and orienting the reacting groups" evidence="13">
    <location>
        <position position="149"/>
    </location>
</feature>
<dbReference type="Proteomes" id="UP000033163">
    <property type="component" value="Chromosome I"/>
</dbReference>
<dbReference type="SFLD" id="SFLDG01135">
    <property type="entry name" value="C1.5.6:_HAD__Beta-PGM__Phospha"/>
    <property type="match status" value="1"/>
</dbReference>
<feature type="active site" description="Proton donor/acceptor" evidence="10">
    <location>
        <position position="13"/>
    </location>
</feature>
<sequence>MSTFPQAVIFDLDGVLTDTAEFHYLAWKQLGAELGIEVDKALNEQLKGVSRLQSLERILAAAPVPPVLTAEEMEHLAAQKNAHYTALIASVTPNDILPGIAALLQALRAAGLKLAVGSASRNAPFVLERLGLDSAFDYVVDAGRIQRGKPDPETFTNAADYLKVPYESCIGVEDAAAGVEAIKRAGMFAVGIGSAQTLRQADYLVTATELLSAEHILAAYDRWIDKA</sequence>
<evidence type="ECO:0000256" key="13">
    <source>
        <dbReference type="PIRSR" id="PIRSR610972-4"/>
    </source>
</evidence>
<dbReference type="Gene3D" id="3.40.50.1000">
    <property type="entry name" value="HAD superfamily/HAD-like"/>
    <property type="match status" value="1"/>
</dbReference>
<dbReference type="InterPro" id="IPR051600">
    <property type="entry name" value="Beta-PGM-like"/>
</dbReference>
<feature type="binding site" evidence="11">
    <location>
        <position position="80"/>
    </location>
    <ligand>
        <name>substrate</name>
    </ligand>
</feature>
<evidence type="ECO:0000256" key="4">
    <source>
        <dbReference type="ARBA" id="ARBA00022842"/>
    </source>
</evidence>
<evidence type="ECO:0000313" key="15">
    <source>
        <dbReference type="Proteomes" id="UP000033163"/>
    </source>
</evidence>
<evidence type="ECO:0000256" key="2">
    <source>
        <dbReference type="ARBA" id="ARBA00022553"/>
    </source>
</evidence>
<evidence type="ECO:0000256" key="12">
    <source>
        <dbReference type="PIRSR" id="PIRSR610972-3"/>
    </source>
</evidence>
<accession>A0A0E4CVN8</accession>
<dbReference type="InterPro" id="IPR023214">
    <property type="entry name" value="HAD_sf"/>
</dbReference>
<dbReference type="STRING" id="483937.AMQ84_07500"/>
<dbReference type="KEGG" id="pri:PRIO_1970"/>
<dbReference type="SUPFAM" id="SSF56784">
    <property type="entry name" value="HAD-like"/>
    <property type="match status" value="1"/>
</dbReference>
<evidence type="ECO:0000313" key="14">
    <source>
        <dbReference type="EMBL" id="CQR54380.1"/>
    </source>
</evidence>
<organism evidence="14 15">
    <name type="scientific">Paenibacillus riograndensis SBR5</name>
    <dbReference type="NCBI Taxonomy" id="1073571"/>
    <lineage>
        <taxon>Bacteria</taxon>
        <taxon>Bacillati</taxon>
        <taxon>Bacillota</taxon>
        <taxon>Bacilli</taxon>
        <taxon>Bacillales</taxon>
        <taxon>Paenibacillaceae</taxon>
        <taxon>Paenibacillus</taxon>
        <taxon>Paenibacillus sonchi group</taxon>
    </lineage>
</organism>
<feature type="active site" description="Nucleophile" evidence="10">
    <location>
        <position position="11"/>
    </location>
</feature>
<dbReference type="HOGENOM" id="CLU_045011_13_3_9"/>
<dbReference type="PANTHER" id="PTHR46193:SF18">
    <property type="entry name" value="HEXITOL PHOSPHATASE B"/>
    <property type="match status" value="1"/>
</dbReference>
<dbReference type="Gene3D" id="1.10.150.240">
    <property type="entry name" value="Putative phosphatase, domain 2"/>
    <property type="match status" value="1"/>
</dbReference>